<dbReference type="Proteomes" id="UP000005407">
    <property type="component" value="Unassembled WGS sequence"/>
</dbReference>
<dbReference type="PATRIC" id="fig|766150.3.peg.647"/>
<evidence type="ECO:0000313" key="1">
    <source>
        <dbReference type="EMBL" id="EIQ25947.1"/>
    </source>
</evidence>
<sequence>MWYRKTCCAHLAPERAKENPRIGGLQKQRFIECCGNNV</sequence>
<proteinExistence type="predicted"/>
<accession>I6D2F5</accession>
<protein>
    <submittedName>
        <fullName evidence="1">Uncharacterized protein</fullName>
    </submittedName>
</protein>
<comment type="caution">
    <text evidence="1">The sequence shown here is derived from an EMBL/GenBank/DDBJ whole genome shotgun (WGS) entry which is preliminary data.</text>
</comment>
<dbReference type="AlphaFoldDB" id="I6D2F5"/>
<name>I6D2F5_SHIFL</name>
<reference evidence="1 2" key="1">
    <citation type="submission" date="2012-03" db="EMBL/GenBank/DDBJ databases">
        <authorList>
            <person name="Rasko D."/>
            <person name="Redman J."/>
            <person name="Daugherty S.C."/>
            <person name="Tallon L."/>
            <person name="Sadzewicz L."/>
            <person name="Jones K."/>
            <person name="Santana-Cruz I."/>
            <person name="Liu X."/>
        </authorList>
    </citation>
    <scope>NUCLEOTIDE SEQUENCE [LARGE SCALE GENOMIC DNA]</scope>
    <source>
        <strain evidence="1 2">K-315</strain>
    </source>
</reference>
<organism evidence="1 2">
    <name type="scientific">Shigella flexneri K-315</name>
    <dbReference type="NCBI Taxonomy" id="766150"/>
    <lineage>
        <taxon>Bacteria</taxon>
        <taxon>Pseudomonadati</taxon>
        <taxon>Pseudomonadota</taxon>
        <taxon>Gammaproteobacteria</taxon>
        <taxon>Enterobacterales</taxon>
        <taxon>Enterobacteriaceae</taxon>
        <taxon>Shigella</taxon>
    </lineage>
</organism>
<gene>
    <name evidence="1" type="ORF">SFK315_0674</name>
</gene>
<evidence type="ECO:0000313" key="2">
    <source>
        <dbReference type="Proteomes" id="UP000005407"/>
    </source>
</evidence>
<dbReference type="EMBL" id="AKMY01000006">
    <property type="protein sequence ID" value="EIQ25947.1"/>
    <property type="molecule type" value="Genomic_DNA"/>
</dbReference>